<evidence type="ECO:0000259" key="2">
    <source>
        <dbReference type="SMART" id="SM00228"/>
    </source>
</evidence>
<evidence type="ECO:0000313" key="4">
    <source>
        <dbReference type="Proteomes" id="UP001515480"/>
    </source>
</evidence>
<evidence type="ECO:0000313" key="3">
    <source>
        <dbReference type="EMBL" id="KAL1530630.1"/>
    </source>
</evidence>
<protein>
    <recommendedName>
        <fullName evidence="2">PDZ domain-containing protein</fullName>
    </recommendedName>
</protein>
<feature type="domain" description="PDZ" evidence="2">
    <location>
        <begin position="890"/>
        <end position="958"/>
    </location>
</feature>
<dbReference type="Gene3D" id="2.30.42.10">
    <property type="match status" value="3"/>
</dbReference>
<gene>
    <name evidence="3" type="ORF">AB1Y20_001530</name>
</gene>
<dbReference type="Gene3D" id="2.40.10.120">
    <property type="match status" value="1"/>
</dbReference>
<comment type="caution">
    <text evidence="3">The sequence shown here is derived from an EMBL/GenBank/DDBJ whole genome shotgun (WGS) entry which is preliminary data.</text>
</comment>
<sequence>MDQQHLRAVQLASVSLVALAALAVKIRRNRPTEWERTLEKVSQGVVVVRVSCAMAFDMNDAGFSVATGFIVDRVLGIIMTNRHVVTTGPVTADAVLLNKEEVELTPLYADPVHDFGFFRYNPAHVKYMQVHQIPLTPQKARVGLDVRVVGNDAGEKVSILSGTLARLDRSAPDYGSHVYNDFNTFYMSCASNTSGGSSGSPVVDYQGNAIALNAGTSTKSASSYYLPLERPLRALRLLQAALTSGSDVCASHAIPRGSIGCVFVHKAFGEIRRLGLRVETEALVRAAVPQETGMLVVEQLVPGGTACNVLQPGDVLLRVEGKRHPTRMDWCTTFLQLEDLVDDSVGEEITIHIERGFQELSFILRVTDLHELSPTSLLEVGGCSLHALSFQQARNWNLMPGSVHASYSGYMLSNVGVPSRAIIKELNAVRTPTLEDFLATLLTLHDGARVPLRYVVPLYSQYQERLAVITIDRTWFACVRYDLDAKSGRWVAWKPPPPPPPPPLEPQHVKMLLGGPPEVQAITPMLVRVLFDIPYQVDGVADRKFVGTGLVVSAERGLVLVDRNTVPVALGDARVEFASTVEVPATTLFLHPTHNFGLVQYDPRHVHDNCIGSAVLSDVPLEVGDECMFVGLSKTEAARPVFQQCVVRELCVMHVRTASVPRFRPINEEIVRFDLGLSLDDTIGGVFVDSKGAVKAVWFAYCNCSSDEELYEQFEGLPIQAVIPSIEQHLRCSNLVSLLPTENADSTGQHEVSVPDSLQLYFLDAELKLVSLSKACGTSEGSGLGLSREWAAKLSECGGGKRQVLIVRRLMPGLTALKEGDLILAIEGRAVNTFTEVEAAIKRDHAEITILRDRKEQTVTAQCSRVVSDATNHIVMWCGLVLQHAYRAVLERGFEPVGGGVYISYYLFGSPAHKYKLLPKSWIIEINGSPIADLLSFLRTIEQLTHNSNVRVKTCDLHGKESAYTLKTDHNYWRSYQVFLRGKTWVLHSIAEPTEPVSSSEGK</sequence>
<organism evidence="3 4">
    <name type="scientific">Prymnesium parvum</name>
    <name type="common">Toxic golden alga</name>
    <dbReference type="NCBI Taxonomy" id="97485"/>
    <lineage>
        <taxon>Eukaryota</taxon>
        <taxon>Haptista</taxon>
        <taxon>Haptophyta</taxon>
        <taxon>Prymnesiophyceae</taxon>
        <taxon>Prymnesiales</taxon>
        <taxon>Prymnesiaceae</taxon>
        <taxon>Prymnesium</taxon>
    </lineage>
</organism>
<dbReference type="Pfam" id="PF12812">
    <property type="entry name" value="PDZ_1"/>
    <property type="match status" value="1"/>
</dbReference>
<dbReference type="Pfam" id="PF13365">
    <property type="entry name" value="Trypsin_2"/>
    <property type="match status" value="1"/>
</dbReference>
<dbReference type="Proteomes" id="UP001515480">
    <property type="component" value="Unassembled WGS sequence"/>
</dbReference>
<accession>A0AB34K8X7</accession>
<dbReference type="InterPro" id="IPR025926">
    <property type="entry name" value="PDZ-like_dom"/>
</dbReference>
<dbReference type="PANTHER" id="PTHR46366:SF1">
    <property type="entry name" value="PDZ DOMAIN-CONTAINING PROTEIN C1685.05"/>
    <property type="match status" value="1"/>
</dbReference>
<dbReference type="EMBL" id="JBGBPQ010000001">
    <property type="protein sequence ID" value="KAL1530630.1"/>
    <property type="molecule type" value="Genomic_DNA"/>
</dbReference>
<dbReference type="PANTHER" id="PTHR46366">
    <property type="entry name" value="PRO-APOPTOTIC SERINE PROTEASE NMA111"/>
    <property type="match status" value="1"/>
</dbReference>
<dbReference type="InterPro" id="IPR009003">
    <property type="entry name" value="Peptidase_S1_PA"/>
</dbReference>
<evidence type="ECO:0000256" key="1">
    <source>
        <dbReference type="ARBA" id="ARBA00010541"/>
    </source>
</evidence>
<dbReference type="SUPFAM" id="SSF50494">
    <property type="entry name" value="Trypsin-like serine proteases"/>
    <property type="match status" value="2"/>
</dbReference>
<reference evidence="3 4" key="1">
    <citation type="journal article" date="2024" name="Science">
        <title>Giant polyketide synthase enzymes in the biosynthesis of giant marine polyether toxins.</title>
        <authorList>
            <person name="Fallon T.R."/>
            <person name="Shende V.V."/>
            <person name="Wierzbicki I.H."/>
            <person name="Pendleton A.L."/>
            <person name="Watervoot N.F."/>
            <person name="Auber R.P."/>
            <person name="Gonzalez D.J."/>
            <person name="Wisecaver J.H."/>
            <person name="Moore B.S."/>
        </authorList>
    </citation>
    <scope>NUCLEOTIDE SEQUENCE [LARGE SCALE GENOMIC DNA]</scope>
    <source>
        <strain evidence="3 4">12B1</strain>
    </source>
</reference>
<comment type="similarity">
    <text evidence="1">Belongs to the peptidase S1C family.</text>
</comment>
<dbReference type="PRINTS" id="PR00834">
    <property type="entry name" value="PROTEASES2C"/>
</dbReference>
<name>A0AB34K8X7_PRYPA</name>
<dbReference type="SMART" id="SM00228">
    <property type="entry name" value="PDZ"/>
    <property type="match status" value="3"/>
</dbReference>
<dbReference type="AlphaFoldDB" id="A0AB34K8X7"/>
<dbReference type="GO" id="GO:0004252">
    <property type="term" value="F:serine-type endopeptidase activity"/>
    <property type="evidence" value="ECO:0007669"/>
    <property type="project" value="InterPro"/>
</dbReference>
<proteinExistence type="inferred from homology"/>
<dbReference type="InterPro" id="IPR036034">
    <property type="entry name" value="PDZ_sf"/>
</dbReference>
<feature type="domain" description="PDZ" evidence="2">
    <location>
        <begin position="780"/>
        <end position="854"/>
    </location>
</feature>
<dbReference type="SUPFAM" id="SSF50156">
    <property type="entry name" value="PDZ domain-like"/>
    <property type="match status" value="3"/>
</dbReference>
<dbReference type="InterPro" id="IPR001940">
    <property type="entry name" value="Peptidase_S1C"/>
</dbReference>
<dbReference type="InterPro" id="IPR001478">
    <property type="entry name" value="PDZ"/>
</dbReference>
<dbReference type="GO" id="GO:0006508">
    <property type="term" value="P:proteolysis"/>
    <property type="evidence" value="ECO:0007669"/>
    <property type="project" value="InterPro"/>
</dbReference>
<keyword evidence="4" id="KW-1185">Reference proteome</keyword>
<feature type="domain" description="PDZ" evidence="2">
    <location>
        <begin position="272"/>
        <end position="357"/>
    </location>
</feature>